<organism evidence="1 2">
    <name type="scientific">Actinomadura violacea</name>
    <dbReference type="NCBI Taxonomy" id="2819934"/>
    <lineage>
        <taxon>Bacteria</taxon>
        <taxon>Bacillati</taxon>
        <taxon>Actinomycetota</taxon>
        <taxon>Actinomycetes</taxon>
        <taxon>Streptosporangiales</taxon>
        <taxon>Thermomonosporaceae</taxon>
        <taxon>Actinomadura</taxon>
    </lineage>
</organism>
<keyword evidence="2" id="KW-1185">Reference proteome</keyword>
<name>A0ABS3S4L8_9ACTN</name>
<proteinExistence type="predicted"/>
<evidence type="ECO:0000313" key="2">
    <source>
        <dbReference type="Proteomes" id="UP000680206"/>
    </source>
</evidence>
<accession>A0ABS3S4L8</accession>
<gene>
    <name evidence="1" type="ORF">J4709_40920</name>
</gene>
<protein>
    <submittedName>
        <fullName evidence="1">Uncharacterized protein</fullName>
    </submittedName>
</protein>
<comment type="caution">
    <text evidence="1">The sequence shown here is derived from an EMBL/GenBank/DDBJ whole genome shotgun (WGS) entry which is preliminary data.</text>
</comment>
<dbReference type="EMBL" id="JAGEPF010000031">
    <property type="protein sequence ID" value="MBO2463950.1"/>
    <property type="molecule type" value="Genomic_DNA"/>
</dbReference>
<reference evidence="1 2" key="1">
    <citation type="submission" date="2021-03" db="EMBL/GenBank/DDBJ databases">
        <title>Actinomadura violae sp. nov., isolated from lichen in Thailand.</title>
        <authorList>
            <person name="Kanchanasin P."/>
            <person name="Saeng-In P."/>
            <person name="Phongsopitanun W."/>
            <person name="Yuki M."/>
            <person name="Kudo T."/>
            <person name="Ohkuma M."/>
            <person name="Tanasupawat S."/>
        </authorList>
    </citation>
    <scope>NUCLEOTIDE SEQUENCE [LARGE SCALE GENOMIC DNA]</scope>
    <source>
        <strain evidence="1 2">LCR2-06</strain>
    </source>
</reference>
<evidence type="ECO:0000313" key="1">
    <source>
        <dbReference type="EMBL" id="MBO2463950.1"/>
    </source>
</evidence>
<sequence length="160" mass="16528">MGVGVLDQALIALASAGGVAVVQAAGTDVWQGFRERVARTFGRGAAQEAILARLDRTAAELENAAPDEAEQVRDAAVAAWRIRFRDLMEDLDEGDREQAAARLRELVDLAEQAGGGVSAADEGIAIGGDVHIQAQNQAAAAVKMGEVTIGNPPSPGADQS</sequence>
<dbReference type="RefSeq" id="WP_208250030.1">
    <property type="nucleotide sequence ID" value="NZ_JAGEPF010000031.1"/>
</dbReference>
<dbReference type="Proteomes" id="UP000680206">
    <property type="component" value="Unassembled WGS sequence"/>
</dbReference>